<comment type="caution">
    <text evidence="1">The sequence shown here is derived from an EMBL/GenBank/DDBJ whole genome shotgun (WGS) entry which is preliminary data.</text>
</comment>
<accession>A0A428MX43</accession>
<name>A0A428MX43_9BACI</name>
<reference evidence="1 2" key="1">
    <citation type="submission" date="2018-10" db="EMBL/GenBank/DDBJ databases">
        <title>Draft genome sequence of Bacillus salarius IM0101, isolated from a hypersaline soil in Inner Mongolia, China.</title>
        <authorList>
            <person name="Yamprayoonswat W."/>
            <person name="Boonvisut S."/>
            <person name="Jumpathong W."/>
            <person name="Sittihan S."/>
            <person name="Ruangsuj P."/>
            <person name="Wanthongcharoen S."/>
            <person name="Thongpramul N."/>
            <person name="Pimmason S."/>
            <person name="Yu B."/>
            <person name="Yasawong M."/>
        </authorList>
    </citation>
    <scope>NUCLEOTIDE SEQUENCE [LARGE SCALE GENOMIC DNA]</scope>
    <source>
        <strain evidence="1 2">IM0101</strain>
    </source>
</reference>
<dbReference type="AlphaFoldDB" id="A0A428MX43"/>
<keyword evidence="2" id="KW-1185">Reference proteome</keyword>
<dbReference type="EMBL" id="RBVX01000032">
    <property type="protein sequence ID" value="RSL30735.1"/>
    <property type="molecule type" value="Genomic_DNA"/>
</dbReference>
<sequence>MPKNGAMFLILIKRGKRGEILSRISLFFYVAHCCFKAEWRGEREGNILEKKIKKALWDYHKA</sequence>
<proteinExistence type="predicted"/>
<dbReference type="Proteomes" id="UP000275076">
    <property type="component" value="Unassembled WGS sequence"/>
</dbReference>
<protein>
    <submittedName>
        <fullName evidence="1">Uncharacterized protein</fullName>
    </submittedName>
</protein>
<organism evidence="1 2">
    <name type="scientific">Salibacterium salarium</name>
    <dbReference type="NCBI Taxonomy" id="284579"/>
    <lineage>
        <taxon>Bacteria</taxon>
        <taxon>Bacillati</taxon>
        <taxon>Bacillota</taxon>
        <taxon>Bacilli</taxon>
        <taxon>Bacillales</taxon>
        <taxon>Bacillaceae</taxon>
    </lineage>
</organism>
<gene>
    <name evidence="1" type="ORF">D7Z54_24165</name>
</gene>
<evidence type="ECO:0000313" key="2">
    <source>
        <dbReference type="Proteomes" id="UP000275076"/>
    </source>
</evidence>
<evidence type="ECO:0000313" key="1">
    <source>
        <dbReference type="EMBL" id="RSL30735.1"/>
    </source>
</evidence>